<evidence type="ECO:0008006" key="3">
    <source>
        <dbReference type="Google" id="ProtNLM"/>
    </source>
</evidence>
<dbReference type="EMBL" id="LWGR01000002">
    <property type="protein sequence ID" value="KZM75883.1"/>
    <property type="molecule type" value="Genomic_DNA"/>
</dbReference>
<evidence type="ECO:0000313" key="1">
    <source>
        <dbReference type="EMBL" id="KZM75883.1"/>
    </source>
</evidence>
<proteinExistence type="predicted"/>
<dbReference type="InterPro" id="IPR002347">
    <property type="entry name" value="SDR_fam"/>
</dbReference>
<keyword evidence="2" id="KW-1185">Reference proteome</keyword>
<gene>
    <name evidence="1" type="ORF">AWN90_16215</name>
</gene>
<dbReference type="SUPFAM" id="SSF51735">
    <property type="entry name" value="NAD(P)-binding Rossmann-fold domains"/>
    <property type="match status" value="1"/>
</dbReference>
<dbReference type="Proteomes" id="UP000076512">
    <property type="component" value="Unassembled WGS sequence"/>
</dbReference>
<evidence type="ECO:0000313" key="2">
    <source>
        <dbReference type="Proteomes" id="UP000076512"/>
    </source>
</evidence>
<accession>A0A164PPR8</accession>
<protein>
    <recommendedName>
        <fullName evidence="3">SDR family NAD(P)-dependent oxidoreductase</fullName>
    </recommendedName>
</protein>
<organism evidence="1 2">
    <name type="scientific">Nocardia terpenica</name>
    <dbReference type="NCBI Taxonomy" id="455432"/>
    <lineage>
        <taxon>Bacteria</taxon>
        <taxon>Bacillati</taxon>
        <taxon>Actinomycetota</taxon>
        <taxon>Actinomycetes</taxon>
        <taxon>Mycobacteriales</taxon>
        <taxon>Nocardiaceae</taxon>
        <taxon>Nocardia</taxon>
    </lineage>
</organism>
<dbReference type="AlphaFoldDB" id="A0A164PPR8"/>
<dbReference type="Gene3D" id="3.40.50.720">
    <property type="entry name" value="NAD(P)-binding Rossmann-like Domain"/>
    <property type="match status" value="1"/>
</dbReference>
<dbReference type="Pfam" id="PF13561">
    <property type="entry name" value="adh_short_C2"/>
    <property type="match status" value="1"/>
</dbReference>
<dbReference type="InterPro" id="IPR036291">
    <property type="entry name" value="NAD(P)-bd_dom_sf"/>
</dbReference>
<dbReference type="STRING" id="455432.AWN90_16215"/>
<comment type="caution">
    <text evidence="1">The sequence shown here is derived from an EMBL/GenBank/DDBJ whole genome shotgun (WGS) entry which is preliminary data.</text>
</comment>
<reference evidence="1 2" key="1">
    <citation type="submission" date="2016-04" db="EMBL/GenBank/DDBJ databases">
        <authorList>
            <person name="Evans L.H."/>
            <person name="Alamgir A."/>
            <person name="Owens N."/>
            <person name="Weber N.D."/>
            <person name="Virtaneva K."/>
            <person name="Barbian K."/>
            <person name="Babar A."/>
            <person name="Rosenke K."/>
        </authorList>
    </citation>
    <scope>NUCLEOTIDE SEQUENCE [LARGE SCALE GENOMIC DNA]</scope>
    <source>
        <strain evidence="1 2">IFM 0406</strain>
    </source>
</reference>
<sequence length="88" mass="9153">MGARGAGAGRPGGRDLATVEDLITKYPDTFVPLRLDVIDRAGDFAAVAQAARHFGRLDVVVDNAGYGRFGMVASSGRSSRPMCSGHCG</sequence>
<name>A0A164PPR8_9NOCA</name>